<organism evidence="2 3">
    <name type="scientific">Streblomastix strix</name>
    <dbReference type="NCBI Taxonomy" id="222440"/>
    <lineage>
        <taxon>Eukaryota</taxon>
        <taxon>Metamonada</taxon>
        <taxon>Preaxostyla</taxon>
        <taxon>Oxymonadida</taxon>
        <taxon>Streblomastigidae</taxon>
        <taxon>Streblomastix</taxon>
    </lineage>
</organism>
<reference evidence="2 3" key="1">
    <citation type="submission" date="2019-03" db="EMBL/GenBank/DDBJ databases">
        <title>Single cell metagenomics reveals metabolic interactions within the superorganism composed of flagellate Streblomastix strix and complex community of Bacteroidetes bacteria on its surface.</title>
        <authorList>
            <person name="Treitli S.C."/>
            <person name="Kolisko M."/>
            <person name="Husnik F."/>
            <person name="Keeling P."/>
            <person name="Hampl V."/>
        </authorList>
    </citation>
    <scope>NUCLEOTIDE SEQUENCE [LARGE SCALE GENOMIC DNA]</scope>
    <source>
        <strain evidence="2">ST1C</strain>
    </source>
</reference>
<dbReference type="EMBL" id="SNRW01000557">
    <property type="protein sequence ID" value="KAA6400465.1"/>
    <property type="molecule type" value="Genomic_DNA"/>
</dbReference>
<name>A0A5J4X1G3_9EUKA</name>
<dbReference type="Proteomes" id="UP000324800">
    <property type="component" value="Unassembled WGS sequence"/>
</dbReference>
<keyword evidence="1" id="KW-1133">Transmembrane helix</keyword>
<dbReference type="AlphaFoldDB" id="A0A5J4X1G3"/>
<accession>A0A5J4X1G3</accession>
<sequence length="141" mass="15608">MLNQLIYPPEFLQIDAGNPILLPSVGNIASGILPISYVLVVYPFVSKYGLNTHTLQVPSSAIQYVLQTCPPRSNEFDSNGSVGNAFGSSIETTTQFGVNTGETEVMSFVLSSSAKSYYCFIILTRARWIRFFILLQQILLF</sequence>
<feature type="transmembrane region" description="Helical" evidence="1">
    <location>
        <begin position="20"/>
        <end position="45"/>
    </location>
</feature>
<proteinExistence type="predicted"/>
<keyword evidence="1" id="KW-0812">Transmembrane</keyword>
<evidence type="ECO:0000256" key="1">
    <source>
        <dbReference type="SAM" id="Phobius"/>
    </source>
</evidence>
<gene>
    <name evidence="2" type="ORF">EZS28_004004</name>
</gene>
<comment type="caution">
    <text evidence="2">The sequence shown here is derived from an EMBL/GenBank/DDBJ whole genome shotgun (WGS) entry which is preliminary data.</text>
</comment>
<protein>
    <submittedName>
        <fullName evidence="2">Uncharacterized protein</fullName>
    </submittedName>
</protein>
<evidence type="ECO:0000313" key="3">
    <source>
        <dbReference type="Proteomes" id="UP000324800"/>
    </source>
</evidence>
<evidence type="ECO:0000313" key="2">
    <source>
        <dbReference type="EMBL" id="KAA6400465.1"/>
    </source>
</evidence>
<keyword evidence="1" id="KW-0472">Membrane</keyword>